<dbReference type="SUPFAM" id="SSF52540">
    <property type="entry name" value="P-loop containing nucleoside triphosphate hydrolases"/>
    <property type="match status" value="1"/>
</dbReference>
<evidence type="ECO:0000259" key="9">
    <source>
        <dbReference type="Pfam" id="PF00006"/>
    </source>
</evidence>
<reference evidence="12" key="2">
    <citation type="submission" date="2022-09" db="EMBL/GenBank/DDBJ databases">
        <authorList>
            <person name="Sun Q."/>
            <person name="Ohkuma M."/>
        </authorList>
    </citation>
    <scope>NUCLEOTIDE SEQUENCE</scope>
    <source>
        <strain evidence="12">JCM 13583</strain>
    </source>
</reference>
<dbReference type="InterPro" id="IPR022879">
    <property type="entry name" value="V-ATPase_su_B/beta"/>
</dbReference>
<name>A0AA37BPH9_9ARCH</name>
<comment type="similarity">
    <text evidence="1 8">Belongs to the ATPase alpha/beta chains family.</text>
</comment>
<dbReference type="GO" id="GO:0005524">
    <property type="term" value="F:ATP binding"/>
    <property type="evidence" value="ECO:0007669"/>
    <property type="project" value="UniProtKB-UniRule"/>
</dbReference>
<dbReference type="InterPro" id="IPR004100">
    <property type="entry name" value="ATPase_F1/V1/A1_a/bsu_N"/>
</dbReference>
<dbReference type="PIRSF" id="PIRSF039114">
    <property type="entry name" value="V-ATPsynth_beta/V-ATPase_B"/>
    <property type="match status" value="1"/>
</dbReference>
<dbReference type="GO" id="GO:0005886">
    <property type="term" value="C:plasma membrane"/>
    <property type="evidence" value="ECO:0007669"/>
    <property type="project" value="UniProtKB-SubCell"/>
</dbReference>
<keyword evidence="2 8" id="KW-0813">Transport</keyword>
<dbReference type="InterPro" id="IPR020003">
    <property type="entry name" value="ATPase_a/bsu_AS"/>
</dbReference>
<reference evidence="12" key="1">
    <citation type="journal article" date="2014" name="Int. J. Syst. Evol. Microbiol.">
        <title>Complete genome sequence of Corynebacterium casei LMG S-19264T (=DSM 44701T), isolated from a smear-ripened cheese.</title>
        <authorList>
            <consortium name="US DOE Joint Genome Institute (JGI-PGF)"/>
            <person name="Walter F."/>
            <person name="Albersmeier A."/>
            <person name="Kalinowski J."/>
            <person name="Ruckert C."/>
        </authorList>
    </citation>
    <scope>NUCLEOTIDE SEQUENCE</scope>
    <source>
        <strain evidence="12">JCM 13583</strain>
    </source>
</reference>
<feature type="domain" description="ATP synthase A/B type C-terminal" evidence="11">
    <location>
        <begin position="356"/>
        <end position="454"/>
    </location>
</feature>
<protein>
    <recommendedName>
        <fullName evidence="8">A-type ATP synthase subunit B</fullName>
    </recommendedName>
</protein>
<comment type="subunit">
    <text evidence="8">Has multiple subunits with at least A(3), B(3), C, D, E, F, H, I and proteolipid K(x).</text>
</comment>
<keyword evidence="3 8" id="KW-1003">Cell membrane</keyword>
<comment type="caution">
    <text evidence="12">The sequence shown here is derived from an EMBL/GenBank/DDBJ whole genome shotgun (WGS) entry which is preliminary data.</text>
</comment>
<dbReference type="GO" id="GO:0046933">
    <property type="term" value="F:proton-transporting ATP synthase activity, rotational mechanism"/>
    <property type="evidence" value="ECO:0007669"/>
    <property type="project" value="UniProtKB-UniRule"/>
</dbReference>
<dbReference type="Pfam" id="PF22919">
    <property type="entry name" value="ATP-synt_VA_C"/>
    <property type="match status" value="1"/>
</dbReference>
<dbReference type="SUPFAM" id="SSF47917">
    <property type="entry name" value="C-terminal domain of alpha and beta subunits of F1 ATP synthase"/>
    <property type="match status" value="1"/>
</dbReference>
<keyword evidence="4 8" id="KW-0375">Hydrogen ion transport</keyword>
<dbReference type="NCBIfam" id="NF003235">
    <property type="entry name" value="PRK04196.1"/>
    <property type="match status" value="1"/>
</dbReference>
<evidence type="ECO:0000256" key="6">
    <source>
        <dbReference type="ARBA" id="ARBA00023136"/>
    </source>
</evidence>
<dbReference type="AlphaFoldDB" id="A0AA37BPH9"/>
<dbReference type="CDD" id="cd18118">
    <property type="entry name" value="ATP-synt_V_A-type_beta_N"/>
    <property type="match status" value="1"/>
</dbReference>
<dbReference type="CDD" id="cd01135">
    <property type="entry name" value="V_A-ATPase_B"/>
    <property type="match status" value="1"/>
</dbReference>
<sequence length="460" mass="51033">MVKVTYRSISQISGPLLFVEKVGNAAYNEMVEITLPDGETRQGQVLDTSKDMAVVQVFGPTSGMDIKNTSVRFLGSTARIGVSEDMLGRIFNGLGQPIDGGPEIVSKDRVEIVGDAINPYSREEPSEFIETGISTIDGMNTLVRGQKLPIFSGSGLPHNVLASQIARQAKVKGSDEGFAVVFGAMGITSEEANYFINEFRNTGAISRAIMFLNLSSDPSMERIILPRVALTTAEYLAYEKEMHVLVILTDMTNYCEALREISSAREEVPGRRGFPGYMYTDLSTIYERAGKIRGKNGSITQIPILTMPGDDITNPIPDLTGYITEGQIVLSRDLQRKGIYPPVDVLPSLSRLMNQGIGKGRTREDHRGVADQLYSAYANGKDLRSLSAIVGVEALGENDRKYLEFADMFETRYVNQGLYEDRSIEETLDLGWELLSSLPESEMKRVKKEFIQKYGRWKRE</sequence>
<dbReference type="Proteomes" id="UP000632195">
    <property type="component" value="Unassembled WGS sequence"/>
</dbReference>
<dbReference type="InterPro" id="IPR027417">
    <property type="entry name" value="P-loop_NTPase"/>
</dbReference>
<organism evidence="12 13">
    <name type="scientific">Thermogymnomonas acidicola</name>
    <dbReference type="NCBI Taxonomy" id="399579"/>
    <lineage>
        <taxon>Archaea</taxon>
        <taxon>Methanobacteriati</taxon>
        <taxon>Thermoplasmatota</taxon>
        <taxon>Thermoplasmata</taxon>
        <taxon>Thermoplasmatales</taxon>
        <taxon>Thermogymnomonas</taxon>
    </lineage>
</organism>
<gene>
    <name evidence="8" type="primary">atpB</name>
    <name evidence="12" type="ORF">GCM10007108_00760</name>
</gene>
<dbReference type="CDD" id="cd18112">
    <property type="entry name" value="ATP-synt_V_A-type_beta_C"/>
    <property type="match status" value="1"/>
</dbReference>
<evidence type="ECO:0000259" key="11">
    <source>
        <dbReference type="Pfam" id="PF22919"/>
    </source>
</evidence>
<dbReference type="PROSITE" id="PS00152">
    <property type="entry name" value="ATPASE_ALPHA_BETA"/>
    <property type="match status" value="1"/>
</dbReference>
<evidence type="ECO:0000256" key="7">
    <source>
        <dbReference type="ARBA" id="ARBA00023310"/>
    </source>
</evidence>
<comment type="subcellular location">
    <subcellularLocation>
        <location evidence="8">Cell membrane</location>
        <topology evidence="8">Peripheral membrane protein</topology>
    </subcellularLocation>
</comment>
<dbReference type="Gene3D" id="3.40.50.12240">
    <property type="match status" value="1"/>
</dbReference>
<keyword evidence="6 8" id="KW-0472">Membrane</keyword>
<evidence type="ECO:0000256" key="3">
    <source>
        <dbReference type="ARBA" id="ARBA00022475"/>
    </source>
</evidence>
<dbReference type="HAMAP" id="MF_00310">
    <property type="entry name" value="ATP_synth_B_arch"/>
    <property type="match status" value="1"/>
</dbReference>
<evidence type="ECO:0000259" key="10">
    <source>
        <dbReference type="Pfam" id="PF02874"/>
    </source>
</evidence>
<dbReference type="EMBL" id="BMNY01000001">
    <property type="protein sequence ID" value="GGM66414.1"/>
    <property type="molecule type" value="Genomic_DNA"/>
</dbReference>
<dbReference type="GO" id="GO:0042777">
    <property type="term" value="P:proton motive force-driven plasma membrane ATP synthesis"/>
    <property type="evidence" value="ECO:0007669"/>
    <property type="project" value="UniProtKB-UniRule"/>
</dbReference>
<keyword evidence="7 8" id="KW-0066">ATP synthesis</keyword>
<proteinExistence type="inferred from homology"/>
<dbReference type="RefSeq" id="WP_188679353.1">
    <property type="nucleotide sequence ID" value="NZ_BMNY01000001.1"/>
</dbReference>
<comment type="function">
    <text evidence="8">Component of the A-type ATP synthase that produces ATP from ADP in the presence of a proton gradient across the membrane. The B chain is a regulatory subunit.</text>
</comment>
<evidence type="ECO:0000256" key="1">
    <source>
        <dbReference type="ARBA" id="ARBA00008936"/>
    </source>
</evidence>
<dbReference type="InterPro" id="IPR000194">
    <property type="entry name" value="ATPase_F1/V1/A1_a/bsu_nucl-bd"/>
</dbReference>
<dbReference type="PANTHER" id="PTHR43389:SF4">
    <property type="entry name" value="V-TYPE PROTON ATPASE SUBUNIT B"/>
    <property type="match status" value="1"/>
</dbReference>
<evidence type="ECO:0000256" key="5">
    <source>
        <dbReference type="ARBA" id="ARBA00023065"/>
    </source>
</evidence>
<dbReference type="Pfam" id="PF00006">
    <property type="entry name" value="ATP-synt_ab"/>
    <property type="match status" value="1"/>
</dbReference>
<evidence type="ECO:0000256" key="4">
    <source>
        <dbReference type="ARBA" id="ARBA00022781"/>
    </source>
</evidence>
<evidence type="ECO:0000313" key="13">
    <source>
        <dbReference type="Proteomes" id="UP000632195"/>
    </source>
</evidence>
<feature type="domain" description="ATPase F1/V1/A1 complex alpha/beta subunit nucleotide-binding" evidence="9">
    <location>
        <begin position="132"/>
        <end position="350"/>
    </location>
</feature>
<dbReference type="Pfam" id="PF02874">
    <property type="entry name" value="ATP-synt_ab_N"/>
    <property type="match status" value="1"/>
</dbReference>
<dbReference type="InterPro" id="IPR055190">
    <property type="entry name" value="ATP-synt_VA_C"/>
</dbReference>
<evidence type="ECO:0000256" key="2">
    <source>
        <dbReference type="ARBA" id="ARBA00022448"/>
    </source>
</evidence>
<evidence type="ECO:0000256" key="8">
    <source>
        <dbReference type="HAMAP-Rule" id="MF_00310"/>
    </source>
</evidence>
<keyword evidence="5 8" id="KW-0406">Ion transport</keyword>
<feature type="domain" description="ATPase F1/V1/A1 complex alpha/beta subunit N-terminal" evidence="10">
    <location>
        <begin position="9"/>
        <end position="75"/>
    </location>
</feature>
<dbReference type="PANTHER" id="PTHR43389">
    <property type="entry name" value="V-TYPE PROTON ATPASE SUBUNIT B"/>
    <property type="match status" value="1"/>
</dbReference>
<evidence type="ECO:0000313" key="12">
    <source>
        <dbReference type="EMBL" id="GGM66414.1"/>
    </source>
</evidence>
<accession>A0AA37BPH9</accession>
<keyword evidence="13" id="KW-1185">Reference proteome</keyword>